<dbReference type="Proteomes" id="UP001209540">
    <property type="component" value="Unassembled WGS sequence"/>
</dbReference>
<dbReference type="AlphaFoldDB" id="A0AAD5PJL7"/>
<dbReference type="GO" id="GO:0006887">
    <property type="term" value="P:exocytosis"/>
    <property type="evidence" value="ECO:0007669"/>
    <property type="project" value="TreeGrafter"/>
</dbReference>
<dbReference type="SUPFAM" id="SSF58038">
    <property type="entry name" value="SNARE fusion complex"/>
    <property type="match status" value="1"/>
</dbReference>
<evidence type="ECO:0000256" key="1">
    <source>
        <dbReference type="ARBA" id="ARBA00004496"/>
    </source>
</evidence>
<dbReference type="InterPro" id="IPR042855">
    <property type="entry name" value="V_SNARE_CC"/>
</dbReference>
<dbReference type="GO" id="GO:0045159">
    <property type="term" value="F:myosin II binding"/>
    <property type="evidence" value="ECO:0007669"/>
    <property type="project" value="TreeGrafter"/>
</dbReference>
<dbReference type="InterPro" id="IPR013905">
    <property type="entry name" value="Lgl_C_dom"/>
</dbReference>
<dbReference type="PANTHER" id="PTHR10241:SF25">
    <property type="entry name" value="TOMOSYN, ISOFORM C"/>
    <property type="match status" value="1"/>
</dbReference>
<keyword evidence="2" id="KW-0963">Cytoplasm</keyword>
<feature type="domain" description="V-SNARE coiled-coil homology" evidence="5">
    <location>
        <begin position="228"/>
        <end position="292"/>
    </location>
</feature>
<evidence type="ECO:0000259" key="5">
    <source>
        <dbReference type="PROSITE" id="PS50892"/>
    </source>
</evidence>
<reference evidence="6" key="1">
    <citation type="journal article" date="2022" name="IScience">
        <title>Evolution of zygomycete secretomes and the origins of terrestrial fungal ecologies.</title>
        <authorList>
            <person name="Chang Y."/>
            <person name="Wang Y."/>
            <person name="Mondo S."/>
            <person name="Ahrendt S."/>
            <person name="Andreopoulos W."/>
            <person name="Barry K."/>
            <person name="Beard J."/>
            <person name="Benny G.L."/>
            <person name="Blankenship S."/>
            <person name="Bonito G."/>
            <person name="Cuomo C."/>
            <person name="Desiro A."/>
            <person name="Gervers K.A."/>
            <person name="Hundley H."/>
            <person name="Kuo A."/>
            <person name="LaButti K."/>
            <person name="Lang B.F."/>
            <person name="Lipzen A."/>
            <person name="O'Donnell K."/>
            <person name="Pangilinan J."/>
            <person name="Reynolds N."/>
            <person name="Sandor L."/>
            <person name="Smith M.E."/>
            <person name="Tsang A."/>
            <person name="Grigoriev I.V."/>
            <person name="Stajich J.E."/>
            <person name="Spatafora J.W."/>
        </authorList>
    </citation>
    <scope>NUCLEOTIDE SEQUENCE</scope>
    <source>
        <strain evidence="6">RSA 2281</strain>
    </source>
</reference>
<sequence length="293" mass="32169">MPPIPTSEEPNELNSPVSNTGSKRVTAGRWEYNQQPNPHFLVVVSTKSVATFLSGYNTRLFQNDLQSTQGCTEQDVIVGSKIMKADEGSNGTCLCVVLQGGNVIFYSLPHLNPIAKITLPADVVANRRLDDMSLSADGRMVVWSAPFELDQYLVLLQTNLPHGEAVVLHNPSIRMPPHPVQETAAQKPKKSWLDTVQSAFQKGPLTVTEFDKITAQSSSSAGGSGGSNTAKAQEESSGVGGVFKELGMKMNERGERLSELETKFEDMNQASGDFLKAVRDYNERQARKKWWEL</sequence>
<evidence type="ECO:0000313" key="7">
    <source>
        <dbReference type="Proteomes" id="UP001209540"/>
    </source>
</evidence>
<comment type="subcellular location">
    <subcellularLocation>
        <location evidence="1">Cytoplasm</location>
    </subcellularLocation>
</comment>
<evidence type="ECO:0000256" key="3">
    <source>
        <dbReference type="PROSITE-ProRule" id="PRU00290"/>
    </source>
</evidence>
<keyword evidence="3" id="KW-0175">Coiled coil</keyword>
<evidence type="ECO:0000256" key="2">
    <source>
        <dbReference type="ARBA" id="ARBA00022490"/>
    </source>
</evidence>
<dbReference type="GO" id="GO:0019905">
    <property type="term" value="F:syntaxin binding"/>
    <property type="evidence" value="ECO:0007669"/>
    <property type="project" value="TreeGrafter"/>
</dbReference>
<feature type="compositionally biased region" description="Polar residues" evidence="4">
    <location>
        <begin position="12"/>
        <end position="22"/>
    </location>
</feature>
<reference evidence="6" key="2">
    <citation type="submission" date="2023-02" db="EMBL/GenBank/DDBJ databases">
        <authorList>
            <consortium name="DOE Joint Genome Institute"/>
            <person name="Mondo S.J."/>
            <person name="Chang Y."/>
            <person name="Wang Y."/>
            <person name="Ahrendt S."/>
            <person name="Andreopoulos W."/>
            <person name="Barry K."/>
            <person name="Beard J."/>
            <person name="Benny G.L."/>
            <person name="Blankenship S."/>
            <person name="Bonito G."/>
            <person name="Cuomo C."/>
            <person name="Desiro A."/>
            <person name="Gervers K.A."/>
            <person name="Hundley H."/>
            <person name="Kuo A."/>
            <person name="LaButti K."/>
            <person name="Lang B.F."/>
            <person name="Lipzen A."/>
            <person name="O'Donnell K."/>
            <person name="Pangilinan J."/>
            <person name="Reynolds N."/>
            <person name="Sandor L."/>
            <person name="Smith M.W."/>
            <person name="Tsang A."/>
            <person name="Grigoriev I.V."/>
            <person name="Stajich J.E."/>
            <person name="Spatafora J.W."/>
        </authorList>
    </citation>
    <scope>NUCLEOTIDE SEQUENCE</scope>
    <source>
        <strain evidence="6">RSA 2281</strain>
    </source>
</reference>
<dbReference type="EMBL" id="JAIXMP010000001">
    <property type="protein sequence ID" value="KAI9278296.1"/>
    <property type="molecule type" value="Genomic_DNA"/>
</dbReference>
<dbReference type="GO" id="GO:0006893">
    <property type="term" value="P:Golgi to plasma membrane transport"/>
    <property type="evidence" value="ECO:0007669"/>
    <property type="project" value="TreeGrafter"/>
</dbReference>
<evidence type="ECO:0000313" key="6">
    <source>
        <dbReference type="EMBL" id="KAI9278296.1"/>
    </source>
</evidence>
<name>A0AAD5PJL7_9FUNG</name>
<dbReference type="GO" id="GO:0005096">
    <property type="term" value="F:GTPase activator activity"/>
    <property type="evidence" value="ECO:0007669"/>
    <property type="project" value="TreeGrafter"/>
</dbReference>
<evidence type="ECO:0000256" key="4">
    <source>
        <dbReference type="SAM" id="MobiDB-lite"/>
    </source>
</evidence>
<comment type="caution">
    <text evidence="6">The sequence shown here is derived from an EMBL/GenBank/DDBJ whole genome shotgun (WGS) entry which is preliminary data.</text>
</comment>
<dbReference type="CDD" id="cd15873">
    <property type="entry name" value="R-SNARE_STXBP5_6"/>
    <property type="match status" value="1"/>
</dbReference>
<dbReference type="PANTHER" id="PTHR10241">
    <property type="entry name" value="LETHAL 2 GIANT LARVAE PROTEIN"/>
    <property type="match status" value="1"/>
</dbReference>
<accession>A0AAD5PJL7</accession>
<proteinExistence type="predicted"/>
<dbReference type="Gene3D" id="1.20.5.110">
    <property type="match status" value="1"/>
</dbReference>
<protein>
    <recommendedName>
        <fullName evidence="5">V-SNARE coiled-coil homology domain-containing protein</fullName>
    </recommendedName>
</protein>
<dbReference type="PROSITE" id="PS50892">
    <property type="entry name" value="V_SNARE"/>
    <property type="match status" value="1"/>
</dbReference>
<keyword evidence="7" id="KW-1185">Reference proteome</keyword>
<feature type="region of interest" description="Disordered" evidence="4">
    <location>
        <begin position="216"/>
        <end position="242"/>
    </location>
</feature>
<dbReference type="Pfam" id="PF08596">
    <property type="entry name" value="Lgl_C"/>
    <property type="match status" value="1"/>
</dbReference>
<feature type="region of interest" description="Disordered" evidence="4">
    <location>
        <begin position="1"/>
        <end position="22"/>
    </location>
</feature>
<dbReference type="GO" id="GO:0005886">
    <property type="term" value="C:plasma membrane"/>
    <property type="evidence" value="ECO:0007669"/>
    <property type="project" value="TreeGrafter"/>
</dbReference>
<gene>
    <name evidence="6" type="ORF">BDA99DRAFT_428845</name>
</gene>
<organism evidence="6 7">
    <name type="scientific">Phascolomyces articulosus</name>
    <dbReference type="NCBI Taxonomy" id="60185"/>
    <lineage>
        <taxon>Eukaryota</taxon>
        <taxon>Fungi</taxon>
        <taxon>Fungi incertae sedis</taxon>
        <taxon>Mucoromycota</taxon>
        <taxon>Mucoromycotina</taxon>
        <taxon>Mucoromycetes</taxon>
        <taxon>Mucorales</taxon>
        <taxon>Lichtheimiaceae</taxon>
        <taxon>Phascolomyces</taxon>
    </lineage>
</organism>
<dbReference type="GO" id="GO:0005737">
    <property type="term" value="C:cytoplasm"/>
    <property type="evidence" value="ECO:0007669"/>
    <property type="project" value="UniProtKB-SubCell"/>
</dbReference>